<name>A0AAV0B137_PHAPC</name>
<dbReference type="Proteomes" id="UP001153365">
    <property type="component" value="Unassembled WGS sequence"/>
</dbReference>
<evidence type="ECO:0000256" key="2">
    <source>
        <dbReference type="SAM" id="Phobius"/>
    </source>
</evidence>
<organism evidence="3 4">
    <name type="scientific">Phakopsora pachyrhizi</name>
    <name type="common">Asian soybean rust disease fungus</name>
    <dbReference type="NCBI Taxonomy" id="170000"/>
    <lineage>
        <taxon>Eukaryota</taxon>
        <taxon>Fungi</taxon>
        <taxon>Dikarya</taxon>
        <taxon>Basidiomycota</taxon>
        <taxon>Pucciniomycotina</taxon>
        <taxon>Pucciniomycetes</taxon>
        <taxon>Pucciniales</taxon>
        <taxon>Phakopsoraceae</taxon>
        <taxon>Phakopsora</taxon>
    </lineage>
</organism>
<reference evidence="3" key="1">
    <citation type="submission" date="2022-06" db="EMBL/GenBank/DDBJ databases">
        <authorList>
            <consortium name="SYNGENTA / RWTH Aachen University"/>
        </authorList>
    </citation>
    <scope>NUCLEOTIDE SEQUENCE</scope>
</reference>
<dbReference type="EMBL" id="CALTRL010002348">
    <property type="protein sequence ID" value="CAH7675477.1"/>
    <property type="molecule type" value="Genomic_DNA"/>
</dbReference>
<evidence type="ECO:0000313" key="4">
    <source>
        <dbReference type="Proteomes" id="UP001153365"/>
    </source>
</evidence>
<dbReference type="PANTHER" id="PTHR39466:SF1">
    <property type="entry name" value="RGS DOMAIN-CONTAINING PROTEIN"/>
    <property type="match status" value="1"/>
</dbReference>
<comment type="caution">
    <text evidence="3">The sequence shown here is derived from an EMBL/GenBank/DDBJ whole genome shotgun (WGS) entry which is preliminary data.</text>
</comment>
<feature type="transmembrane region" description="Helical" evidence="2">
    <location>
        <begin position="206"/>
        <end position="224"/>
    </location>
</feature>
<proteinExistence type="predicted"/>
<dbReference type="InterPro" id="IPR036305">
    <property type="entry name" value="RGS_sf"/>
</dbReference>
<protein>
    <recommendedName>
        <fullName evidence="5">RGS domain-containing protein</fullName>
    </recommendedName>
</protein>
<accession>A0AAV0B137</accession>
<keyword evidence="2" id="KW-0812">Transmembrane</keyword>
<feature type="transmembrane region" description="Helical" evidence="2">
    <location>
        <begin position="174"/>
        <end position="194"/>
    </location>
</feature>
<gene>
    <name evidence="3" type="ORF">PPACK8108_LOCUS10495</name>
</gene>
<feature type="region of interest" description="Disordered" evidence="1">
    <location>
        <begin position="326"/>
        <end position="364"/>
    </location>
</feature>
<dbReference type="InterPro" id="IPR044926">
    <property type="entry name" value="RGS_subdomain_2"/>
</dbReference>
<dbReference type="SUPFAM" id="SSF48097">
    <property type="entry name" value="Regulator of G-protein signaling, RGS"/>
    <property type="match status" value="1"/>
</dbReference>
<dbReference type="Gene3D" id="1.10.167.10">
    <property type="entry name" value="Regulator of G-protein Signalling 4, domain 2"/>
    <property type="match status" value="1"/>
</dbReference>
<keyword evidence="4" id="KW-1185">Reference proteome</keyword>
<dbReference type="PANTHER" id="PTHR39466">
    <property type="entry name" value="RGS DOMAIN-CONTAINING PROTEIN"/>
    <property type="match status" value="1"/>
</dbReference>
<feature type="compositionally biased region" description="Polar residues" evidence="1">
    <location>
        <begin position="327"/>
        <end position="339"/>
    </location>
</feature>
<evidence type="ECO:0000256" key="1">
    <source>
        <dbReference type="SAM" id="MobiDB-lite"/>
    </source>
</evidence>
<evidence type="ECO:0008006" key="5">
    <source>
        <dbReference type="Google" id="ProtNLM"/>
    </source>
</evidence>
<dbReference type="AlphaFoldDB" id="A0AAV0B137"/>
<sequence>MSFSAECAMSRNSLSFAIPSSGLICSRYWVEVSFRELLEQKYSPPLSLRDFEEYLLNVEYAPENLSFYLWLRSYEDQYRRWESKNGKVEGLNLPDELSETFNKAIEQYFDGGPLELNISAQAQLELSDSLLISSNPSIFKPVRFEVMEMLEQSKSRWLAMYSNSICFNRKTTTIIFGSILVLAFLSIHLAIYFYTPSKPARLIPVPLLWIGTTMILYSIERIYLSNYKFKKTKMIRDSKSWLPSLNMRGGALRERGGFFKMREARSTLKLPTVVQQSKRKRFQQKEEHLPTISSLITNASTTILILEGEGDVDSFMTKLPTVPSKAMNRSNWQEPTDWSPSEMEVRALNQESPSSTPSKKPKCSLEPSHLKILLRSSAMTLVVTIIWILVWFPLSPPFQ</sequence>
<keyword evidence="2" id="KW-1133">Transmembrane helix</keyword>
<feature type="transmembrane region" description="Helical" evidence="2">
    <location>
        <begin position="372"/>
        <end position="394"/>
    </location>
</feature>
<evidence type="ECO:0000313" key="3">
    <source>
        <dbReference type="EMBL" id="CAH7675477.1"/>
    </source>
</evidence>
<keyword evidence="2" id="KW-0472">Membrane</keyword>